<dbReference type="EMBL" id="FOMJ01000001">
    <property type="protein sequence ID" value="SFD03782.1"/>
    <property type="molecule type" value="Genomic_DNA"/>
</dbReference>
<organism evidence="2 3">
    <name type="scientific">Thiohalospira halophila DSM 15071</name>
    <dbReference type="NCBI Taxonomy" id="1123397"/>
    <lineage>
        <taxon>Bacteria</taxon>
        <taxon>Pseudomonadati</taxon>
        <taxon>Pseudomonadota</taxon>
        <taxon>Gammaproteobacteria</taxon>
        <taxon>Thiohalospirales</taxon>
        <taxon>Thiohalospiraceae</taxon>
        <taxon>Thiohalospira</taxon>
    </lineage>
</organism>
<dbReference type="GO" id="GO:0009446">
    <property type="term" value="P:putrescine biosynthetic process"/>
    <property type="evidence" value="ECO:0007669"/>
    <property type="project" value="InterPro"/>
</dbReference>
<dbReference type="Gene3D" id="3.75.10.10">
    <property type="entry name" value="L-arginine/glycine Amidinotransferase, Chain A"/>
    <property type="match status" value="1"/>
</dbReference>
<accession>A0A1I1P2J0</accession>
<dbReference type="GO" id="GO:0047632">
    <property type="term" value="F:agmatine deiminase activity"/>
    <property type="evidence" value="ECO:0007669"/>
    <property type="project" value="TreeGrafter"/>
</dbReference>
<keyword evidence="1" id="KW-0378">Hydrolase</keyword>
<sequence length="349" mass="38236">MPSRMLPEWTEQDAILLAWPHEASAWAPWMGAIEATYRNLAAAIARFQPLVVLCRDGDHAAATRAQLTLAGISPTRYRIAEQPFDDTWVRDYGPLARASDGQVELLDFRFNGWGGRHTAERDDGVNAGLAAAGWFATPLLEESRILEGGAVETDGTGTLLLTRRSQFSPGRNDDPDEASAEAWLTEKLGVDRVLWLEHGGLKGDDTDGHVDTLVRFADTTTLIHQHCDDPDDPHYDPLSALAAELTELRTADDQPYALHPLPWPRPQYDEQGERLPATYANFLLVNGGVIAPTYNDAADTEALAVLQRCFPDREVVGVDARTLLLQAGSVHCATMQLPRGALTPEPGED</sequence>
<proteinExistence type="predicted"/>
<gene>
    <name evidence="2" type="ORF">SAMN05660831_00552</name>
</gene>
<evidence type="ECO:0000313" key="3">
    <source>
        <dbReference type="Proteomes" id="UP000198611"/>
    </source>
</evidence>
<evidence type="ECO:0000313" key="2">
    <source>
        <dbReference type="EMBL" id="SFD03782.1"/>
    </source>
</evidence>
<dbReference type="Pfam" id="PF04371">
    <property type="entry name" value="PAD_porph"/>
    <property type="match status" value="1"/>
</dbReference>
<name>A0A1I1P2J0_9GAMM</name>
<reference evidence="2 3" key="1">
    <citation type="submission" date="2016-10" db="EMBL/GenBank/DDBJ databases">
        <authorList>
            <person name="de Groot N.N."/>
        </authorList>
    </citation>
    <scope>NUCLEOTIDE SEQUENCE [LARGE SCALE GENOMIC DNA]</scope>
    <source>
        <strain evidence="2 3">HL3</strain>
    </source>
</reference>
<dbReference type="OrthoDB" id="9808013at2"/>
<keyword evidence="3" id="KW-1185">Reference proteome</keyword>
<protein>
    <submittedName>
        <fullName evidence="2">Agmatine deiminase</fullName>
    </submittedName>
</protein>
<dbReference type="AlphaFoldDB" id="A0A1I1P2J0"/>
<dbReference type="InterPro" id="IPR007466">
    <property type="entry name" value="Peptidyl-Arg-deiminase_porph"/>
</dbReference>
<dbReference type="RefSeq" id="WP_093427199.1">
    <property type="nucleotide sequence ID" value="NZ_FOMJ01000001.1"/>
</dbReference>
<dbReference type="PANTHER" id="PTHR31377:SF0">
    <property type="entry name" value="AGMATINE DEIMINASE-RELATED"/>
    <property type="match status" value="1"/>
</dbReference>
<dbReference type="Proteomes" id="UP000198611">
    <property type="component" value="Unassembled WGS sequence"/>
</dbReference>
<dbReference type="GO" id="GO:0004668">
    <property type="term" value="F:protein-arginine deiminase activity"/>
    <property type="evidence" value="ECO:0007669"/>
    <property type="project" value="InterPro"/>
</dbReference>
<evidence type="ECO:0000256" key="1">
    <source>
        <dbReference type="ARBA" id="ARBA00022801"/>
    </source>
</evidence>
<dbReference type="PANTHER" id="PTHR31377">
    <property type="entry name" value="AGMATINE DEIMINASE-RELATED"/>
    <property type="match status" value="1"/>
</dbReference>
<dbReference type="STRING" id="1123397.SAMN05660831_00552"/>
<dbReference type="SUPFAM" id="SSF55909">
    <property type="entry name" value="Pentein"/>
    <property type="match status" value="1"/>
</dbReference>